<comment type="function">
    <text evidence="6">Catalyzes the oxidation of either pyridoxine 5'-phosphate (PNP) or pyridoxamine 5'-phosphate (PMP) into pyridoxal 5'-phosphate (PLP).</text>
</comment>
<dbReference type="EC" id="1.4.3.5" evidence="6"/>
<dbReference type="NCBIfam" id="NF004231">
    <property type="entry name" value="PRK05679.1"/>
    <property type="match status" value="1"/>
</dbReference>
<feature type="binding site" evidence="6">
    <location>
        <begin position="138"/>
        <end position="139"/>
    </location>
    <ligand>
        <name>FMN</name>
        <dbReference type="ChEBI" id="CHEBI:58210"/>
    </ligand>
</feature>
<feature type="binding site" evidence="6">
    <location>
        <position position="103"/>
    </location>
    <ligand>
        <name>FMN</name>
        <dbReference type="ChEBI" id="CHEBI:58210"/>
    </ligand>
</feature>
<evidence type="ECO:0000256" key="1">
    <source>
        <dbReference type="ARBA" id="ARBA00011738"/>
    </source>
</evidence>
<comment type="pathway">
    <text evidence="6">Cofactor metabolism; pyridoxal 5'-phosphate salvage; pyridoxal 5'-phosphate from pyridoxine 5'-phosphate: step 1/1.</text>
</comment>
<comment type="subunit">
    <text evidence="1 6">Homodimer.</text>
</comment>
<feature type="binding site" evidence="6">
    <location>
        <position position="81"/>
    </location>
    <ligand>
        <name>FMN</name>
        <dbReference type="ChEBI" id="CHEBI:58210"/>
    </ligand>
</feature>
<feature type="binding site" evidence="6">
    <location>
        <position position="193"/>
    </location>
    <ligand>
        <name>FMN</name>
        <dbReference type="ChEBI" id="CHEBI:58210"/>
    </ligand>
</feature>
<dbReference type="Proteomes" id="UP000727490">
    <property type="component" value="Unassembled WGS sequence"/>
</dbReference>
<feature type="binding site" evidence="6">
    <location>
        <position position="183"/>
    </location>
    <ligand>
        <name>FMN</name>
        <dbReference type="ChEBI" id="CHEBI:58210"/>
    </ligand>
</feature>
<protein>
    <recommendedName>
        <fullName evidence="6">Pyridoxine/pyridoxamine 5'-phosphate oxidase</fullName>
        <ecNumber evidence="6">1.4.3.5</ecNumber>
    </recommendedName>
    <alternativeName>
        <fullName evidence="6">PNP/PMP oxidase</fullName>
        <shortName evidence="6">PNPOx</shortName>
    </alternativeName>
    <alternativeName>
        <fullName evidence="6">Pyridoxal 5'-phosphate synthase</fullName>
    </alternativeName>
</protein>
<proteinExistence type="inferred from homology"/>
<feature type="binding site" evidence="6">
    <location>
        <position position="125"/>
    </location>
    <ligand>
        <name>substrate</name>
    </ligand>
</feature>
<feature type="domain" description="Pyridoxine 5'-phosphate oxidase dimerisation C-terminal" evidence="8">
    <location>
        <begin position="170"/>
        <end position="211"/>
    </location>
</feature>
<comment type="catalytic activity">
    <reaction evidence="6">
        <text>pyridoxine 5'-phosphate + O2 = pyridoxal 5'-phosphate + H2O2</text>
        <dbReference type="Rhea" id="RHEA:15149"/>
        <dbReference type="ChEBI" id="CHEBI:15379"/>
        <dbReference type="ChEBI" id="CHEBI:16240"/>
        <dbReference type="ChEBI" id="CHEBI:58589"/>
        <dbReference type="ChEBI" id="CHEBI:597326"/>
        <dbReference type="EC" id="1.4.3.5"/>
    </reaction>
</comment>
<feature type="binding site" evidence="6">
    <location>
        <position position="65"/>
    </location>
    <ligand>
        <name>substrate</name>
    </ligand>
</feature>
<feature type="binding site" evidence="6">
    <location>
        <begin position="74"/>
        <end position="75"/>
    </location>
    <ligand>
        <name>FMN</name>
        <dbReference type="ChEBI" id="CHEBI:58210"/>
    </ligand>
</feature>
<keyword evidence="10" id="KW-1185">Reference proteome</keyword>
<dbReference type="PANTHER" id="PTHR10851:SF0">
    <property type="entry name" value="PYRIDOXINE-5'-PHOSPHATE OXIDASE"/>
    <property type="match status" value="1"/>
</dbReference>
<comment type="cofactor">
    <cofactor evidence="6">
        <name>FMN</name>
        <dbReference type="ChEBI" id="CHEBI:58210"/>
    </cofactor>
    <text evidence="6">Binds 1 FMN per subunit.</text>
</comment>
<gene>
    <name evidence="6 9" type="primary">pdxH</name>
    <name evidence="9" type="ORF">EGN73_10580</name>
</gene>
<dbReference type="RefSeq" id="WP_219289256.1">
    <property type="nucleotide sequence ID" value="NZ_RPHB01000004.1"/>
</dbReference>
<dbReference type="FunFam" id="2.30.110.10:FF:000020">
    <property type="entry name" value="PNPO isoform 11"/>
    <property type="match status" value="1"/>
</dbReference>
<keyword evidence="3 6" id="KW-0288">FMN</keyword>
<evidence type="ECO:0000256" key="4">
    <source>
        <dbReference type="ARBA" id="ARBA00023002"/>
    </source>
</evidence>
<dbReference type="NCBIfam" id="TIGR00558">
    <property type="entry name" value="pdxH"/>
    <property type="match status" value="1"/>
</dbReference>
<evidence type="ECO:0000259" key="7">
    <source>
        <dbReference type="Pfam" id="PF01243"/>
    </source>
</evidence>
<dbReference type="PANTHER" id="PTHR10851">
    <property type="entry name" value="PYRIDOXINE-5-PHOSPHATE OXIDASE"/>
    <property type="match status" value="1"/>
</dbReference>
<dbReference type="Pfam" id="PF01243">
    <property type="entry name" value="PNPOx_N"/>
    <property type="match status" value="1"/>
</dbReference>
<dbReference type="InterPro" id="IPR011576">
    <property type="entry name" value="Pyridox_Oxase_N"/>
</dbReference>
<dbReference type="InterPro" id="IPR000659">
    <property type="entry name" value="Pyridox_Oxase"/>
</dbReference>
<reference evidence="9 10" key="1">
    <citation type="journal article" date="2020" name="Syst. Appl. Microbiol.">
        <title>Arthrospiribacter ruber gen. nov., sp. nov., a novel bacterium isolated from Arthrospira cultures.</title>
        <authorList>
            <person name="Waleron M."/>
            <person name="Misztak A."/>
            <person name="Waleron M.M."/>
            <person name="Furmaniak M."/>
            <person name="Mrozik A."/>
            <person name="Waleron K."/>
        </authorList>
    </citation>
    <scope>NUCLEOTIDE SEQUENCE [LARGE SCALE GENOMIC DNA]</scope>
    <source>
        <strain evidence="9 10">DPMB0001</strain>
    </source>
</reference>
<dbReference type="GO" id="GO:0004733">
    <property type="term" value="F:pyridoxamine phosphate oxidase activity"/>
    <property type="evidence" value="ECO:0007669"/>
    <property type="project" value="UniProtKB-UniRule"/>
</dbReference>
<name>A0A951IXU5_9BACT</name>
<sequence>MKIADLRKEYTLKSLEISDVLNNPILQFKSWFDEAFKAKVLEVNAMNLSTIRKDGKPNSRIVLLKGVDNGFVFYTNYMSTKGIELGNNPWVSLTFHWAELERQVRVMGKAEKVSAEESDEYFFSRPYGSQIGAWVSPQSTVIENRQVLEKKENDLKNSLNPDTITRPEHWGGYRVIPKEIEFWQGRPSRLHDRILFTLNEANGWDIKRLAP</sequence>
<feature type="binding site" evidence="6">
    <location>
        <position position="129"/>
    </location>
    <ligand>
        <name>substrate</name>
    </ligand>
</feature>
<comment type="catalytic activity">
    <reaction evidence="6">
        <text>pyridoxamine 5'-phosphate + O2 + H2O = pyridoxal 5'-phosphate + H2O2 + NH4(+)</text>
        <dbReference type="Rhea" id="RHEA:15817"/>
        <dbReference type="ChEBI" id="CHEBI:15377"/>
        <dbReference type="ChEBI" id="CHEBI:15379"/>
        <dbReference type="ChEBI" id="CHEBI:16240"/>
        <dbReference type="ChEBI" id="CHEBI:28938"/>
        <dbReference type="ChEBI" id="CHEBI:58451"/>
        <dbReference type="ChEBI" id="CHEBI:597326"/>
        <dbReference type="EC" id="1.4.3.5"/>
    </reaction>
</comment>
<evidence type="ECO:0000313" key="10">
    <source>
        <dbReference type="Proteomes" id="UP000727490"/>
    </source>
</evidence>
<evidence type="ECO:0000256" key="5">
    <source>
        <dbReference type="ARBA" id="ARBA00023096"/>
    </source>
</evidence>
<dbReference type="PROSITE" id="PS01064">
    <property type="entry name" value="PYRIDOX_OXIDASE"/>
    <property type="match status" value="1"/>
</dbReference>
<evidence type="ECO:0000256" key="6">
    <source>
        <dbReference type="HAMAP-Rule" id="MF_01629"/>
    </source>
</evidence>
<dbReference type="Pfam" id="PF10590">
    <property type="entry name" value="PNP_phzG_C"/>
    <property type="match status" value="1"/>
</dbReference>
<evidence type="ECO:0000259" key="8">
    <source>
        <dbReference type="Pfam" id="PF10590"/>
    </source>
</evidence>
<comment type="similarity">
    <text evidence="6">Belongs to the pyridoxamine 5'-phosphate oxidase family.</text>
</comment>
<keyword evidence="5 6" id="KW-0664">Pyridoxine biosynthesis</keyword>
<dbReference type="EMBL" id="RPHB01000004">
    <property type="protein sequence ID" value="MBW3468254.1"/>
    <property type="molecule type" value="Genomic_DNA"/>
</dbReference>
<keyword evidence="4 6" id="KW-0560">Oxidoreductase</keyword>
<dbReference type="InterPro" id="IPR019740">
    <property type="entry name" value="Pyridox_Oxase_CS"/>
</dbReference>
<comment type="caution">
    <text evidence="9">The sequence shown here is derived from an EMBL/GenBank/DDBJ whole genome shotgun (WGS) entry which is preliminary data.</text>
</comment>
<feature type="binding site" evidence="6">
    <location>
        <position position="121"/>
    </location>
    <ligand>
        <name>substrate</name>
    </ligand>
</feature>
<evidence type="ECO:0000256" key="3">
    <source>
        <dbReference type="ARBA" id="ARBA00022643"/>
    </source>
</evidence>
<feature type="domain" description="Pyridoxamine 5'-phosphate oxidase N-terminal" evidence="7">
    <location>
        <begin position="32"/>
        <end position="150"/>
    </location>
</feature>
<dbReference type="PIRSF" id="PIRSF000190">
    <property type="entry name" value="Pyd_amn-ph_oxd"/>
    <property type="match status" value="1"/>
</dbReference>
<feature type="binding site" evidence="6">
    <location>
        <begin position="189"/>
        <end position="191"/>
    </location>
    <ligand>
        <name>substrate</name>
    </ligand>
</feature>
<keyword evidence="2 6" id="KW-0285">Flavoprotein</keyword>
<feature type="binding site" evidence="6">
    <location>
        <begin position="60"/>
        <end position="65"/>
    </location>
    <ligand>
        <name>FMN</name>
        <dbReference type="ChEBI" id="CHEBI:58210"/>
    </ligand>
</feature>
<organism evidence="9 10">
    <name type="scientific">Arthrospiribacter ruber</name>
    <dbReference type="NCBI Taxonomy" id="2487934"/>
    <lineage>
        <taxon>Bacteria</taxon>
        <taxon>Pseudomonadati</taxon>
        <taxon>Bacteroidota</taxon>
        <taxon>Cytophagia</taxon>
        <taxon>Cytophagales</taxon>
        <taxon>Cyclobacteriaceae</taxon>
        <taxon>Arthrospiribacter</taxon>
    </lineage>
</organism>
<dbReference type="HAMAP" id="MF_01629">
    <property type="entry name" value="PdxH"/>
    <property type="match status" value="1"/>
</dbReference>
<evidence type="ECO:0000313" key="9">
    <source>
        <dbReference type="EMBL" id="MBW3468254.1"/>
    </source>
</evidence>
<dbReference type="AlphaFoldDB" id="A0A951IXU5"/>
<accession>A0A951IXU5</accession>
<dbReference type="InterPro" id="IPR019576">
    <property type="entry name" value="Pyridoxamine_oxidase_dimer_C"/>
</dbReference>
<comment type="caution">
    <text evidence="6">Lacks conserved residue(s) required for the propagation of feature annotation.</text>
</comment>
<evidence type="ECO:0000256" key="2">
    <source>
        <dbReference type="ARBA" id="ARBA00022630"/>
    </source>
</evidence>
<comment type="pathway">
    <text evidence="6">Cofactor metabolism; pyridoxal 5'-phosphate salvage; pyridoxal 5'-phosphate from pyridoxamine 5'-phosphate: step 1/1.</text>
</comment>
<dbReference type="GO" id="GO:0008615">
    <property type="term" value="P:pyridoxine biosynthetic process"/>
    <property type="evidence" value="ECO:0007669"/>
    <property type="project" value="UniProtKB-UniRule"/>
</dbReference>
<dbReference type="GO" id="GO:0010181">
    <property type="term" value="F:FMN binding"/>
    <property type="evidence" value="ECO:0007669"/>
    <property type="project" value="UniProtKB-UniRule"/>
</dbReference>